<dbReference type="GO" id="GO:0008270">
    <property type="term" value="F:zinc ion binding"/>
    <property type="evidence" value="ECO:0007669"/>
    <property type="project" value="UniProtKB-KW"/>
</dbReference>
<evidence type="ECO:0000256" key="4">
    <source>
        <dbReference type="ARBA" id="ARBA00023015"/>
    </source>
</evidence>
<dbReference type="GO" id="GO:0000785">
    <property type="term" value="C:chromatin"/>
    <property type="evidence" value="ECO:0007669"/>
    <property type="project" value="TreeGrafter"/>
</dbReference>
<comment type="similarity">
    <text evidence="2">Belongs to the JARID1 histone demethylase family.</text>
</comment>
<dbReference type="AlphaFoldDB" id="A0AAN7FNB7"/>
<evidence type="ECO:0000256" key="8">
    <source>
        <dbReference type="SAM" id="MobiDB-lite"/>
    </source>
</evidence>
<feature type="region of interest" description="Disordered" evidence="8">
    <location>
        <begin position="1"/>
        <end position="58"/>
    </location>
</feature>
<dbReference type="Proteomes" id="UP001324115">
    <property type="component" value="Unassembled WGS sequence"/>
</dbReference>
<keyword evidence="5" id="KW-0804">Transcription</keyword>
<dbReference type="GO" id="GO:0032454">
    <property type="term" value="F:histone H3K9 demethylase activity"/>
    <property type="evidence" value="ECO:0007669"/>
    <property type="project" value="InterPro"/>
</dbReference>
<accession>A0AAN7FNB7</accession>
<dbReference type="InterPro" id="IPR018866">
    <property type="entry name" value="Znf-4CXXC_R1"/>
</dbReference>
<dbReference type="GO" id="GO:0003712">
    <property type="term" value="F:transcription coregulator activity"/>
    <property type="evidence" value="ECO:0007669"/>
    <property type="project" value="TreeGrafter"/>
</dbReference>
<keyword evidence="4" id="KW-0805">Transcription regulation</keyword>
<evidence type="ECO:0000256" key="3">
    <source>
        <dbReference type="ARBA" id="ARBA00022723"/>
    </source>
</evidence>
<feature type="compositionally biased region" description="Basic and acidic residues" evidence="8">
    <location>
        <begin position="10"/>
        <end position="29"/>
    </location>
</feature>
<dbReference type="GO" id="GO:0000118">
    <property type="term" value="C:histone deacetylase complex"/>
    <property type="evidence" value="ECO:0007669"/>
    <property type="project" value="TreeGrafter"/>
</dbReference>
<organism evidence="10 11">
    <name type="scientific">Quercus rubra</name>
    <name type="common">Northern red oak</name>
    <name type="synonym">Quercus borealis</name>
    <dbReference type="NCBI Taxonomy" id="3512"/>
    <lineage>
        <taxon>Eukaryota</taxon>
        <taxon>Viridiplantae</taxon>
        <taxon>Streptophyta</taxon>
        <taxon>Embryophyta</taxon>
        <taxon>Tracheophyta</taxon>
        <taxon>Spermatophyta</taxon>
        <taxon>Magnoliopsida</taxon>
        <taxon>eudicotyledons</taxon>
        <taxon>Gunneridae</taxon>
        <taxon>Pentapetalae</taxon>
        <taxon>rosids</taxon>
        <taxon>fabids</taxon>
        <taxon>Fagales</taxon>
        <taxon>Fagaceae</taxon>
        <taxon>Quercus</taxon>
    </lineage>
</organism>
<keyword evidence="7" id="KW-0863">Zinc-finger</keyword>
<dbReference type="InterPro" id="IPR001841">
    <property type="entry name" value="Znf_RING"/>
</dbReference>
<dbReference type="Gene3D" id="2.60.120.650">
    <property type="entry name" value="Cupin"/>
    <property type="match status" value="1"/>
</dbReference>
<dbReference type="InterPro" id="IPR003347">
    <property type="entry name" value="JmjC_dom"/>
</dbReference>
<protein>
    <recommendedName>
        <fullName evidence="9">RING-type domain-containing protein</fullName>
    </recommendedName>
</protein>
<evidence type="ECO:0000313" key="11">
    <source>
        <dbReference type="Proteomes" id="UP001324115"/>
    </source>
</evidence>
<comment type="subcellular location">
    <subcellularLocation>
        <location evidence="1">Nucleus</location>
    </subcellularLocation>
</comment>
<feature type="compositionally biased region" description="Acidic residues" evidence="8">
    <location>
        <begin position="37"/>
        <end position="51"/>
    </location>
</feature>
<keyword evidence="6" id="KW-0539">Nucleus</keyword>
<dbReference type="GO" id="GO:0006357">
    <property type="term" value="P:regulation of transcription by RNA polymerase II"/>
    <property type="evidence" value="ECO:0007669"/>
    <property type="project" value="TreeGrafter"/>
</dbReference>
<reference evidence="10 11" key="1">
    <citation type="journal article" date="2023" name="G3 (Bethesda)">
        <title>A haplotype-resolved chromosome-scale genome for Quercus rubra L. provides insights into the genetics of adaptive traits for red oak species.</title>
        <authorList>
            <person name="Kapoor B."/>
            <person name="Jenkins J."/>
            <person name="Schmutz J."/>
            <person name="Zhebentyayeva T."/>
            <person name="Kuelheim C."/>
            <person name="Coggeshall M."/>
            <person name="Heim C."/>
            <person name="Lasky J.R."/>
            <person name="Leites L."/>
            <person name="Islam-Faridi N."/>
            <person name="Romero-Severson J."/>
            <person name="DeLeo V.L."/>
            <person name="Lucas S.M."/>
            <person name="Lazic D."/>
            <person name="Gailing O."/>
            <person name="Carlson J."/>
            <person name="Staton M."/>
        </authorList>
    </citation>
    <scope>NUCLEOTIDE SEQUENCE [LARGE SCALE GENOMIC DNA]</scope>
    <source>
        <strain evidence="10">Pseudo-F2</strain>
    </source>
</reference>
<evidence type="ECO:0000313" key="10">
    <source>
        <dbReference type="EMBL" id="KAK4594439.1"/>
    </source>
</evidence>
<dbReference type="PROSITE" id="PS50089">
    <property type="entry name" value="ZF_RING_2"/>
    <property type="match status" value="1"/>
</dbReference>
<evidence type="ECO:0000256" key="2">
    <source>
        <dbReference type="ARBA" id="ARBA00006801"/>
    </source>
</evidence>
<evidence type="ECO:0000259" key="9">
    <source>
        <dbReference type="PROSITE" id="PS50089"/>
    </source>
</evidence>
<evidence type="ECO:0000256" key="1">
    <source>
        <dbReference type="ARBA" id="ARBA00004123"/>
    </source>
</evidence>
<comment type="caution">
    <text evidence="10">The sequence shown here is derived from an EMBL/GenBank/DDBJ whole genome shotgun (WGS) entry which is preliminary data.</text>
</comment>
<gene>
    <name evidence="10" type="ORF">RGQ29_018211</name>
</gene>
<dbReference type="InterPro" id="IPR045109">
    <property type="entry name" value="LSDs-like"/>
</dbReference>
<name>A0AAN7FNB7_QUERU</name>
<dbReference type="SMART" id="SM00558">
    <property type="entry name" value="JmjC"/>
    <property type="match status" value="1"/>
</dbReference>
<dbReference type="PANTHER" id="PTHR12549:SF11">
    <property type="entry name" value="LYSINE-SPECIFIC DEMETHYLASE JMJ25"/>
    <property type="match status" value="1"/>
</dbReference>
<dbReference type="Pfam" id="PF10497">
    <property type="entry name" value="zf-4CXXC_R1"/>
    <property type="match status" value="1"/>
</dbReference>
<evidence type="ECO:0000256" key="5">
    <source>
        <dbReference type="ARBA" id="ARBA00023163"/>
    </source>
</evidence>
<evidence type="ECO:0000256" key="6">
    <source>
        <dbReference type="ARBA" id="ARBA00023242"/>
    </source>
</evidence>
<keyword evidence="7" id="KW-0862">Zinc</keyword>
<dbReference type="PANTHER" id="PTHR12549">
    <property type="entry name" value="JMJC DOMAIN-CONTAINING HISTONE DEMETHYLATION PROTEIN"/>
    <property type="match status" value="1"/>
</dbReference>
<proteinExistence type="inferred from homology"/>
<evidence type="ECO:0000256" key="7">
    <source>
        <dbReference type="PROSITE-ProRule" id="PRU00175"/>
    </source>
</evidence>
<dbReference type="SUPFAM" id="SSF51197">
    <property type="entry name" value="Clavaminate synthase-like"/>
    <property type="match status" value="1"/>
</dbReference>
<keyword evidence="3" id="KW-0479">Metal-binding</keyword>
<sequence>MARLRNGKCVAEKEEGVEPVKKRERDRARNAVNQNKDEEEELLENRDDDVSDEVRGKRKKAEEVVNVNVKQRRKVVEKGKKTQNQNQEKNVEKINKHDPKWIEEVSLMCHQCQRNDKGRVVRCKRCKKKRYCIPCLRNWYPNTDEDYIAEACPLCRGNCNCKACLRLDVPVRNLKNLGLDISEDEIFEHYKYVLQLLLPFLQQLNEEQMIEKQLEAKRQGLLLPELMIEKADFRIDERVYCDICGTSIFDFHRSCHRCSFDICLTCCWEIRDGHLKGGEEEVVIQYMDRGFNYLHGGKGEKVKLPTETSPMDNIKSKSEWKVNEDSTIPCPPEDMGGCGLGILELKCMFSDSSTKKKKHMLSEIPVSELVRKAEEIAKTCNLMDVAAAHSQFCPCFNSVGEVDLSNNKLRKAASREGSDDNYLYCLRAQDIQHEGLKHFQWHWSRAEPVIVSDTLESASGLSWEPFVMWRAVRQLNHLKHGRLLEIKAIDCLDWCETNINIHEFFTGYTEGRFDRHLYPVMLKLKDWPPSTLFEERLPRHCAEFICCLPFKEYTHPSQGVLNIAVQLPVISLKPDMGPKTYIAYGVAQELGRGDSVTKLHCDLSDVVNILTHTAEERLTKRHLESIEKMKKKHFKQDQRELFGNFQVVEEKSGNNSGGSDATISGNNLDWLEASGDGAIWDIFRRQDVLKLQEYLKKHFKEFRHLHCCPLQQELNPGHLSKILETLSSFLLAVLIK</sequence>
<keyword evidence="11" id="KW-1185">Reference proteome</keyword>
<dbReference type="GO" id="GO:0031490">
    <property type="term" value="F:chromatin DNA binding"/>
    <property type="evidence" value="ECO:0007669"/>
    <property type="project" value="TreeGrafter"/>
</dbReference>
<feature type="domain" description="RING-type" evidence="9">
    <location>
        <begin position="109"/>
        <end position="156"/>
    </location>
</feature>
<dbReference type="EMBL" id="JAXUIC010000004">
    <property type="protein sequence ID" value="KAK4594439.1"/>
    <property type="molecule type" value="Genomic_DNA"/>
</dbReference>